<protein>
    <submittedName>
        <fullName evidence="1">Uncharacterized protein</fullName>
    </submittedName>
</protein>
<sequence length="119" mass="12783">MLPSTTAARFIGRRGAAAGASKGLPFDRLLPVFNPPQGHPRRCPEPCGIPLAAGRMGIAVGRRTLCMGAARSEARATDNLYEVLAGKEVYLASDQRCVEVTSLWGDEERCVLVFGRHMG</sequence>
<dbReference type="AlphaFoldDB" id="A0A8S1JGL2"/>
<comment type="caution">
    <text evidence="1">The sequence shown here is derived from an EMBL/GenBank/DDBJ whole genome shotgun (WGS) entry which is preliminary data.</text>
</comment>
<organism evidence="1 2">
    <name type="scientific">Ostreobium quekettii</name>
    <dbReference type="NCBI Taxonomy" id="121088"/>
    <lineage>
        <taxon>Eukaryota</taxon>
        <taxon>Viridiplantae</taxon>
        <taxon>Chlorophyta</taxon>
        <taxon>core chlorophytes</taxon>
        <taxon>Ulvophyceae</taxon>
        <taxon>TCBD clade</taxon>
        <taxon>Bryopsidales</taxon>
        <taxon>Ostreobineae</taxon>
        <taxon>Ostreobiaceae</taxon>
        <taxon>Ostreobium</taxon>
    </lineage>
</organism>
<keyword evidence="2" id="KW-1185">Reference proteome</keyword>
<reference evidence="1" key="1">
    <citation type="submission" date="2020-12" db="EMBL/GenBank/DDBJ databases">
        <authorList>
            <person name="Iha C."/>
        </authorList>
    </citation>
    <scope>NUCLEOTIDE SEQUENCE</scope>
</reference>
<accession>A0A8S1JGL2</accession>
<evidence type="ECO:0000313" key="1">
    <source>
        <dbReference type="EMBL" id="CAD7705462.1"/>
    </source>
</evidence>
<dbReference type="Proteomes" id="UP000708148">
    <property type="component" value="Unassembled WGS sequence"/>
</dbReference>
<dbReference type="OrthoDB" id="10601768at2759"/>
<evidence type="ECO:0000313" key="2">
    <source>
        <dbReference type="Proteomes" id="UP000708148"/>
    </source>
</evidence>
<dbReference type="EMBL" id="CAJHUC010003128">
    <property type="protein sequence ID" value="CAD7705462.1"/>
    <property type="molecule type" value="Genomic_DNA"/>
</dbReference>
<gene>
    <name evidence="1" type="ORF">OSTQU699_LOCUS10817</name>
</gene>
<name>A0A8S1JGL2_9CHLO</name>
<proteinExistence type="predicted"/>